<proteinExistence type="predicted"/>
<sequence length="68" mass="7264">MFVFVECGPDAFPGSLRGLGHDLYLVTLLGIAFLTGPLRPLSAVSLAADDRSWCRDDLALLSIALAFP</sequence>
<keyword evidence="2" id="KW-1185">Reference proteome</keyword>
<evidence type="ECO:0000313" key="2">
    <source>
        <dbReference type="Proteomes" id="UP001595539"/>
    </source>
</evidence>
<dbReference type="EMBL" id="JBHRXY010000003">
    <property type="protein sequence ID" value="MFC3629202.1"/>
    <property type="molecule type" value="Genomic_DNA"/>
</dbReference>
<gene>
    <name evidence="1" type="ORF">ACFOM8_07050</name>
</gene>
<evidence type="ECO:0000313" key="1">
    <source>
        <dbReference type="EMBL" id="MFC3629202.1"/>
    </source>
</evidence>
<accession>A0ABV7U2E0</accession>
<dbReference type="Proteomes" id="UP001595539">
    <property type="component" value="Unassembled WGS sequence"/>
</dbReference>
<protein>
    <submittedName>
        <fullName evidence="1">Uncharacterized protein</fullName>
    </submittedName>
</protein>
<name>A0ABV7U2E0_9RHOB</name>
<organism evidence="1 2">
    <name type="scientific">Paracoccus angustae</name>
    <dbReference type="NCBI Taxonomy" id="1671480"/>
    <lineage>
        <taxon>Bacteria</taxon>
        <taxon>Pseudomonadati</taxon>
        <taxon>Pseudomonadota</taxon>
        <taxon>Alphaproteobacteria</taxon>
        <taxon>Rhodobacterales</taxon>
        <taxon>Paracoccaceae</taxon>
        <taxon>Paracoccus</taxon>
    </lineage>
</organism>
<comment type="caution">
    <text evidence="1">The sequence shown here is derived from an EMBL/GenBank/DDBJ whole genome shotgun (WGS) entry which is preliminary data.</text>
</comment>
<reference evidence="2" key="1">
    <citation type="journal article" date="2019" name="Int. J. Syst. Evol. Microbiol.">
        <title>The Global Catalogue of Microorganisms (GCM) 10K type strain sequencing project: providing services to taxonomists for standard genome sequencing and annotation.</title>
        <authorList>
            <consortium name="The Broad Institute Genomics Platform"/>
            <consortium name="The Broad Institute Genome Sequencing Center for Infectious Disease"/>
            <person name="Wu L."/>
            <person name="Ma J."/>
        </authorList>
    </citation>
    <scope>NUCLEOTIDE SEQUENCE [LARGE SCALE GENOMIC DNA]</scope>
    <source>
        <strain evidence="2">KCTC 42473</strain>
    </source>
</reference>
<dbReference type="RefSeq" id="WP_377760591.1">
    <property type="nucleotide sequence ID" value="NZ_JBHRXY010000003.1"/>
</dbReference>